<dbReference type="VEuPathDB" id="FungiDB:UREG_06311"/>
<dbReference type="RefSeq" id="XP_002583344.1">
    <property type="nucleotide sequence ID" value="XM_002583298.1"/>
</dbReference>
<dbReference type="CDD" id="cd12087">
    <property type="entry name" value="TM_EGFR-like"/>
    <property type="match status" value="1"/>
</dbReference>
<sequence>MTIYQTFSPNAPFVRDLFCWNGWTAFTIFEKVPATTATSSTVAESLPTATSGATVTSLPSATATPPPSEPDADDDSNKAWIAGAVVGPIAACALIGALGFWIGRRRNRSPAHMPLEDSRPVIASGHGYYEAKGSSPQSSGHHELADAEVAAPIEMEASAPKPQPPYYQ</sequence>
<proteinExistence type="predicted"/>
<feature type="transmembrane region" description="Helical" evidence="2">
    <location>
        <begin position="79"/>
        <end position="103"/>
    </location>
</feature>
<dbReference type="OMA" id="RTQKCAS"/>
<evidence type="ECO:0000313" key="4">
    <source>
        <dbReference type="Proteomes" id="UP000002058"/>
    </source>
</evidence>
<dbReference type="STRING" id="336963.C4JXD8"/>
<keyword evidence="2" id="KW-1133">Transmembrane helix</keyword>
<keyword evidence="2" id="KW-0812">Transmembrane</keyword>
<dbReference type="HOGENOM" id="CLU_1427859_0_0_1"/>
<reference evidence="4" key="1">
    <citation type="journal article" date="2009" name="Genome Res.">
        <title>Comparative genomic analyses of the human fungal pathogens Coccidioides and their relatives.</title>
        <authorList>
            <person name="Sharpton T.J."/>
            <person name="Stajich J.E."/>
            <person name="Rounsley S.D."/>
            <person name="Gardner M.J."/>
            <person name="Wortman J.R."/>
            <person name="Jordar V.S."/>
            <person name="Maiti R."/>
            <person name="Kodira C.D."/>
            <person name="Neafsey D.E."/>
            <person name="Zeng Q."/>
            <person name="Hung C.-Y."/>
            <person name="McMahan C."/>
            <person name="Muszewska A."/>
            <person name="Grynberg M."/>
            <person name="Mandel M.A."/>
            <person name="Kellner E.M."/>
            <person name="Barker B.M."/>
            <person name="Galgiani J.N."/>
            <person name="Orbach M.J."/>
            <person name="Kirkland T.N."/>
            <person name="Cole G.T."/>
            <person name="Henn M.R."/>
            <person name="Birren B.W."/>
            <person name="Taylor J.W."/>
        </authorList>
    </citation>
    <scope>NUCLEOTIDE SEQUENCE [LARGE SCALE GENOMIC DNA]</scope>
    <source>
        <strain evidence="4">UAMH 1704</strain>
    </source>
</reference>
<evidence type="ECO:0008006" key="5">
    <source>
        <dbReference type="Google" id="ProtNLM"/>
    </source>
</evidence>
<accession>C4JXD8</accession>
<dbReference type="Proteomes" id="UP000002058">
    <property type="component" value="Unassembled WGS sequence"/>
</dbReference>
<feature type="region of interest" description="Disordered" evidence="1">
    <location>
        <begin position="126"/>
        <end position="168"/>
    </location>
</feature>
<protein>
    <recommendedName>
        <fullName evidence="5">Mid2 domain-containing protein</fullName>
    </recommendedName>
</protein>
<dbReference type="AlphaFoldDB" id="C4JXD8"/>
<keyword evidence="2" id="KW-0472">Membrane</keyword>
<keyword evidence="4" id="KW-1185">Reference proteome</keyword>
<feature type="compositionally biased region" description="Low complexity" evidence="1">
    <location>
        <begin position="53"/>
        <end position="63"/>
    </location>
</feature>
<organism evidence="3 4">
    <name type="scientific">Uncinocarpus reesii (strain UAMH 1704)</name>
    <dbReference type="NCBI Taxonomy" id="336963"/>
    <lineage>
        <taxon>Eukaryota</taxon>
        <taxon>Fungi</taxon>
        <taxon>Dikarya</taxon>
        <taxon>Ascomycota</taxon>
        <taxon>Pezizomycotina</taxon>
        <taxon>Eurotiomycetes</taxon>
        <taxon>Eurotiomycetidae</taxon>
        <taxon>Onygenales</taxon>
        <taxon>Onygenaceae</taxon>
        <taxon>Uncinocarpus</taxon>
    </lineage>
</organism>
<feature type="region of interest" description="Disordered" evidence="1">
    <location>
        <begin position="41"/>
        <end position="76"/>
    </location>
</feature>
<evidence type="ECO:0000256" key="1">
    <source>
        <dbReference type="SAM" id="MobiDB-lite"/>
    </source>
</evidence>
<dbReference type="OrthoDB" id="4502329at2759"/>
<dbReference type="GeneID" id="8441664"/>
<gene>
    <name evidence="3" type="ORF">UREG_06311</name>
</gene>
<dbReference type="InParanoid" id="C4JXD8"/>
<dbReference type="KEGG" id="ure:UREG_06311"/>
<dbReference type="EMBL" id="CH476618">
    <property type="protein sequence ID" value="EEP81446.1"/>
    <property type="molecule type" value="Genomic_DNA"/>
</dbReference>
<name>C4JXD8_UNCRE</name>
<evidence type="ECO:0000256" key="2">
    <source>
        <dbReference type="SAM" id="Phobius"/>
    </source>
</evidence>
<evidence type="ECO:0000313" key="3">
    <source>
        <dbReference type="EMBL" id="EEP81446.1"/>
    </source>
</evidence>